<feature type="transmembrane region" description="Helical" evidence="1">
    <location>
        <begin position="95"/>
        <end position="119"/>
    </location>
</feature>
<evidence type="ECO:0000256" key="1">
    <source>
        <dbReference type="SAM" id="Phobius"/>
    </source>
</evidence>
<gene>
    <name evidence="2" type="ORF">C8E02_2223</name>
</gene>
<evidence type="ECO:0000313" key="2">
    <source>
        <dbReference type="EMBL" id="RKQ57919.1"/>
    </source>
</evidence>
<organism evidence="2 3">
    <name type="scientific">Vogesella indigofera</name>
    <name type="common">Pseudomonas indigofera</name>
    <dbReference type="NCBI Taxonomy" id="45465"/>
    <lineage>
        <taxon>Bacteria</taxon>
        <taxon>Pseudomonadati</taxon>
        <taxon>Pseudomonadota</taxon>
        <taxon>Betaproteobacteria</taxon>
        <taxon>Neisseriales</taxon>
        <taxon>Chromobacteriaceae</taxon>
        <taxon>Vogesella</taxon>
    </lineage>
</organism>
<sequence length="332" mass="35169">MYTEEDLASAVRAGIFSADTAAAFRHHVARQQPVADEEHFRLLSGFNDVFVVIASVLLLLAVGWIAGTLAPWCGGVAVAVTAWGLAEVFTRQRRMALPSIVLLLAFVGGTGMAGMALLAGAIADSVLVTVLASAMATAAAWLHWRRFQVPITVAAGTAALTGCVASLLLAALPLLHDWLNLVVFGAGLASFVLAMRWDSSDRQRQTRRADVAFWLHLLAAPLLVHPAFQQLAGPGGHSGVAQALLVLALYGAIALVSLCIDRRALMVSALAYVLYAFSGLLEQYGVVSLGFAITALLIGAALLTLSAFWHVCRVAVLRRIPPAWQAHLPPLQ</sequence>
<feature type="transmembrane region" description="Helical" evidence="1">
    <location>
        <begin position="240"/>
        <end position="259"/>
    </location>
</feature>
<feature type="transmembrane region" description="Helical" evidence="1">
    <location>
        <begin position="50"/>
        <end position="83"/>
    </location>
</feature>
<feature type="transmembrane region" description="Helical" evidence="1">
    <location>
        <begin position="264"/>
        <end position="281"/>
    </location>
</feature>
<reference evidence="2 3" key="1">
    <citation type="submission" date="2018-10" db="EMBL/GenBank/DDBJ databases">
        <title>Genomic Encyclopedia of Type Strains, Phase IV (KMG-IV): sequencing the most valuable type-strain genomes for metagenomic binning, comparative biology and taxonomic classification.</title>
        <authorList>
            <person name="Goeker M."/>
        </authorList>
    </citation>
    <scope>NUCLEOTIDE SEQUENCE [LARGE SCALE GENOMIC DNA]</scope>
    <source>
        <strain evidence="2 3">DSM 3303</strain>
    </source>
</reference>
<keyword evidence="1" id="KW-0472">Membrane</keyword>
<dbReference type="EMBL" id="RBID01000015">
    <property type="protein sequence ID" value="RKQ57919.1"/>
    <property type="molecule type" value="Genomic_DNA"/>
</dbReference>
<feature type="transmembrane region" description="Helical" evidence="1">
    <location>
        <begin position="125"/>
        <end position="144"/>
    </location>
</feature>
<evidence type="ECO:0000313" key="3">
    <source>
        <dbReference type="Proteomes" id="UP000279384"/>
    </source>
</evidence>
<dbReference type="AlphaFoldDB" id="A0A495BAF6"/>
<protein>
    <recommendedName>
        <fullName evidence="4">Membrane protein DUF2157</fullName>
    </recommendedName>
</protein>
<feature type="transmembrane region" description="Helical" evidence="1">
    <location>
        <begin position="209"/>
        <end position="228"/>
    </location>
</feature>
<name>A0A495BAF6_VOGIN</name>
<comment type="caution">
    <text evidence="2">The sequence shown here is derived from an EMBL/GenBank/DDBJ whole genome shotgun (WGS) entry which is preliminary data.</text>
</comment>
<feature type="transmembrane region" description="Helical" evidence="1">
    <location>
        <begin position="151"/>
        <end position="172"/>
    </location>
</feature>
<dbReference type="RefSeq" id="WP_120810788.1">
    <property type="nucleotide sequence ID" value="NZ_RBID01000015.1"/>
</dbReference>
<keyword evidence="1" id="KW-0812">Transmembrane</keyword>
<accession>A0A495BAF6</accession>
<dbReference type="Proteomes" id="UP000279384">
    <property type="component" value="Unassembled WGS sequence"/>
</dbReference>
<feature type="transmembrane region" description="Helical" evidence="1">
    <location>
        <begin position="178"/>
        <end position="197"/>
    </location>
</feature>
<proteinExistence type="predicted"/>
<feature type="transmembrane region" description="Helical" evidence="1">
    <location>
        <begin position="287"/>
        <end position="309"/>
    </location>
</feature>
<evidence type="ECO:0008006" key="4">
    <source>
        <dbReference type="Google" id="ProtNLM"/>
    </source>
</evidence>
<keyword evidence="1" id="KW-1133">Transmembrane helix</keyword>